<dbReference type="Gene3D" id="2.30.30.190">
    <property type="entry name" value="CAP Gly-rich-like domain"/>
    <property type="match status" value="1"/>
</dbReference>
<name>A0A177B4I8_9BILA</name>
<dbReference type="PANTHER" id="PTHR32083:SF0">
    <property type="entry name" value="CILIA AND FLAGELLA-ASSOCIATED PROTEIN 58"/>
    <property type="match status" value="1"/>
</dbReference>
<dbReference type="PANTHER" id="PTHR32083">
    <property type="entry name" value="CILIA AND FLAGELLA-ASSOCIATED PROTEIN 58-RELATED"/>
    <property type="match status" value="1"/>
</dbReference>
<evidence type="ECO:0000313" key="5">
    <source>
        <dbReference type="Proteomes" id="UP000078046"/>
    </source>
</evidence>
<organism evidence="4 5">
    <name type="scientific">Intoshia linei</name>
    <dbReference type="NCBI Taxonomy" id="1819745"/>
    <lineage>
        <taxon>Eukaryota</taxon>
        <taxon>Metazoa</taxon>
        <taxon>Spiralia</taxon>
        <taxon>Lophotrochozoa</taxon>
        <taxon>Mesozoa</taxon>
        <taxon>Orthonectida</taxon>
        <taxon>Rhopaluridae</taxon>
        <taxon>Intoshia</taxon>
    </lineage>
</organism>
<dbReference type="GO" id="GO:0005856">
    <property type="term" value="C:cytoskeleton"/>
    <property type="evidence" value="ECO:0007669"/>
    <property type="project" value="TreeGrafter"/>
</dbReference>
<sequence length="1326" mass="154931">MEFHVCIKQSNSIPKVKIERVLDSHLIVGKWIGIELHEALGKNNGSVNNIRYFNCSPNHGIFCRKSQIQLFKKEPETPIADKFNLPLKSKILSINKFGYKSNTDKISGFLPIPKTKTFVKNSKCVEKNFIDATPKNKTLNNEKIFEPNDIISKLVFNPENANIFYKNSEKSDGLCIKSKVNCSNLKDDLQSQSNCLKTKDTIKKKFGFTSKIKPPEVSRRFSQNIEPTIKVTKQLRYSNVIKDKSPEIDTSKIKSNFSILNFPCVDNIESDDINHETLKKVDASIGIIDPSLDKTEMMAKYELDETFISGCDNTCNDEQLNEFTNRKDFAVSDVPLNESFESLNIMEKSNFNADFFFKTDHNDEPKIIDKFSNLNLKKNQSSIMQCDEIVNIEPKVDELICKIPSRKSDIMNDKRKSKSFTKKLFKVKSEIPKLNLIPSTIDKNFNKISKRKSFDSPESVNLNILSAGKEKDLDLNISNLKRSKNLFLSKLSLCSPRETKTSYSRLDISTDNAQMDILNVKIDQLTESKNKAVEKSTLLQKRVDELTDKIKSTSQKFDEYREEMQDYQELLELATLDKETAEEEIELKNETINNLDNELLALKEKIKKLTDSDISERSNKSINNNPSITEMMFLKEKIQSLKEVILKMRQLSINEKQEIENLTGQLSKSNIHLKKLVNVEAELKNKNKLIQKKVYNLLEQVDSASYAQDMVETLSEKILDQENTIEILLEERTNLESLYETNEELCENYKESIDELKLEICNLEKKNYEIKMQSLDYKNSMEQKEISCKEYRQNIKFLKDKIAKMEFEIEEKEDFTITNNNVSKKIDHIWKKIGRVLIKNVIRIEIESLENFEKLLKYIDPSCHEYIPLIQYFVQIERVEKLNKILINTLLKIELLGRGFCHDLYLSSFQITIAFLLHMKTQIEGIYLAVFTNRNYENEISYFYKSCSEIFRQLIEYELSEPINLEPLINYTIPSLNIPIPLHTFFSNFFQIMEIYIKLHESIQVDTKNIYNKLVKDFNGDFTKNKYITPESDMGNYVTDIDGKISIFITSILKNDAREGSLIDLLNFIYDFMMNLNNSSIETIKIDIYQYMSKICHKLKCDKTETITQELATDRVFEIKLTELKEQLSIEKIRNVTIDEKLKSTCKKHFIESEKLKKQVNIFKDKLDQKIDSSKNYQSDLKEQLENVTKINIDLKKKIENQIQDDYCNNHKLCTKNEIEEIREMCDSKLNELRYKLSSFYKEKNSNNVQSMIQTLNQFDYTIQPIQFKPINKNTHYLKKQLCKEMISYKLVNLSENKKENLGKYFKHIHQMNYLKYCATEINMSN</sequence>
<dbReference type="SUPFAM" id="SSF57997">
    <property type="entry name" value="Tropomyosin"/>
    <property type="match status" value="1"/>
</dbReference>
<dbReference type="InterPro" id="IPR036859">
    <property type="entry name" value="CAP-Gly_dom_sf"/>
</dbReference>
<feature type="coiled-coil region" evidence="2">
    <location>
        <begin position="515"/>
        <end position="815"/>
    </location>
</feature>
<dbReference type="SUPFAM" id="SSF74924">
    <property type="entry name" value="Cap-Gly domain"/>
    <property type="match status" value="1"/>
</dbReference>
<dbReference type="PROSITE" id="PS50245">
    <property type="entry name" value="CAP_GLY_2"/>
    <property type="match status" value="1"/>
</dbReference>
<dbReference type="OrthoDB" id="2130750at2759"/>
<dbReference type="EMBL" id="LWCA01000329">
    <property type="protein sequence ID" value="OAF69136.1"/>
    <property type="molecule type" value="Genomic_DNA"/>
</dbReference>
<protein>
    <recommendedName>
        <fullName evidence="3">CAP-Gly domain-containing protein</fullName>
    </recommendedName>
</protein>
<accession>A0A177B4I8</accession>
<evidence type="ECO:0000313" key="4">
    <source>
        <dbReference type="EMBL" id="OAF69136.1"/>
    </source>
</evidence>
<evidence type="ECO:0000259" key="3">
    <source>
        <dbReference type="PROSITE" id="PS50245"/>
    </source>
</evidence>
<evidence type="ECO:0000256" key="2">
    <source>
        <dbReference type="SAM" id="Coils"/>
    </source>
</evidence>
<proteinExistence type="predicted"/>
<dbReference type="Pfam" id="PF01302">
    <property type="entry name" value="CAP_GLY"/>
    <property type="match status" value="1"/>
</dbReference>
<keyword evidence="5" id="KW-1185">Reference proteome</keyword>
<keyword evidence="1 2" id="KW-0175">Coiled coil</keyword>
<dbReference type="SMART" id="SM01052">
    <property type="entry name" value="CAP_GLY"/>
    <property type="match status" value="1"/>
</dbReference>
<reference evidence="4 5" key="1">
    <citation type="submission" date="2016-04" db="EMBL/GenBank/DDBJ databases">
        <title>The genome of Intoshia linei affirms orthonectids as highly simplified spiralians.</title>
        <authorList>
            <person name="Mikhailov K.V."/>
            <person name="Slusarev G.S."/>
            <person name="Nikitin M.A."/>
            <person name="Logacheva M.D."/>
            <person name="Penin A."/>
            <person name="Aleoshin V."/>
            <person name="Panchin Y.V."/>
        </authorList>
    </citation>
    <scope>NUCLEOTIDE SEQUENCE [LARGE SCALE GENOMIC DNA]</scope>
    <source>
        <strain evidence="4">Intl2013</strain>
        <tissue evidence="4">Whole animal</tissue>
    </source>
</reference>
<feature type="domain" description="CAP-Gly" evidence="3">
    <location>
        <begin position="29"/>
        <end position="64"/>
    </location>
</feature>
<comment type="caution">
    <text evidence="4">The sequence shown here is derived from an EMBL/GenBank/DDBJ whole genome shotgun (WGS) entry which is preliminary data.</text>
</comment>
<evidence type="ECO:0000256" key="1">
    <source>
        <dbReference type="ARBA" id="ARBA00023054"/>
    </source>
</evidence>
<gene>
    <name evidence="4" type="ORF">A3Q56_03121</name>
</gene>
<dbReference type="InterPro" id="IPR000938">
    <property type="entry name" value="CAP-Gly_domain"/>
</dbReference>
<dbReference type="Proteomes" id="UP000078046">
    <property type="component" value="Unassembled WGS sequence"/>
</dbReference>